<organism evidence="1 2">
    <name type="scientific">Adineta steineri</name>
    <dbReference type="NCBI Taxonomy" id="433720"/>
    <lineage>
        <taxon>Eukaryota</taxon>
        <taxon>Metazoa</taxon>
        <taxon>Spiralia</taxon>
        <taxon>Gnathifera</taxon>
        <taxon>Rotifera</taxon>
        <taxon>Eurotatoria</taxon>
        <taxon>Bdelloidea</taxon>
        <taxon>Adinetida</taxon>
        <taxon>Adinetidae</taxon>
        <taxon>Adineta</taxon>
    </lineage>
</organism>
<name>A0A820SYN1_9BILA</name>
<evidence type="ECO:0000313" key="2">
    <source>
        <dbReference type="Proteomes" id="UP000663881"/>
    </source>
</evidence>
<reference evidence="1" key="1">
    <citation type="submission" date="2021-02" db="EMBL/GenBank/DDBJ databases">
        <authorList>
            <person name="Nowell W R."/>
        </authorList>
    </citation>
    <scope>NUCLEOTIDE SEQUENCE</scope>
</reference>
<dbReference type="EMBL" id="CAJOAY010036646">
    <property type="protein sequence ID" value="CAF4458677.1"/>
    <property type="molecule type" value="Genomic_DNA"/>
</dbReference>
<comment type="caution">
    <text evidence="1">The sequence shown here is derived from an EMBL/GenBank/DDBJ whole genome shotgun (WGS) entry which is preliminary data.</text>
</comment>
<sequence length="79" mass="8459">MADSNTIQSIDKDTAVLVCQTAVEIKRGDKLEIMYSADVTEGTLGLVASKPHKESAVPSMIISVFQSTGSTTNSQWTKP</sequence>
<evidence type="ECO:0000313" key="1">
    <source>
        <dbReference type="EMBL" id="CAF4458677.1"/>
    </source>
</evidence>
<protein>
    <submittedName>
        <fullName evidence="1">Uncharacterized protein</fullName>
    </submittedName>
</protein>
<feature type="non-terminal residue" evidence="1">
    <location>
        <position position="79"/>
    </location>
</feature>
<dbReference type="AlphaFoldDB" id="A0A820SYN1"/>
<accession>A0A820SYN1</accession>
<dbReference type="Proteomes" id="UP000663881">
    <property type="component" value="Unassembled WGS sequence"/>
</dbReference>
<proteinExistence type="predicted"/>
<gene>
    <name evidence="1" type="ORF">OKA104_LOCUS54565</name>
</gene>
<feature type="non-terminal residue" evidence="1">
    <location>
        <position position="1"/>
    </location>
</feature>